<proteinExistence type="predicted"/>
<reference evidence="2 3" key="1">
    <citation type="submission" date="2020-06" db="EMBL/GenBank/DDBJ databases">
        <title>Transcriptomic and genomic resources for Thalictrum thalictroides and T. hernandezii: Facilitating candidate gene discovery in an emerging model plant lineage.</title>
        <authorList>
            <person name="Arias T."/>
            <person name="Riano-Pachon D.M."/>
            <person name="Di Stilio V.S."/>
        </authorList>
    </citation>
    <scope>NUCLEOTIDE SEQUENCE [LARGE SCALE GENOMIC DNA]</scope>
    <source>
        <strain evidence="3">cv. WT478/WT964</strain>
        <tissue evidence="2">Leaves</tissue>
    </source>
</reference>
<comment type="caution">
    <text evidence="2">The sequence shown here is derived from an EMBL/GenBank/DDBJ whole genome shotgun (WGS) entry which is preliminary data.</text>
</comment>
<accession>A0A7J6VYE6</accession>
<organism evidence="2 3">
    <name type="scientific">Thalictrum thalictroides</name>
    <name type="common">Rue-anemone</name>
    <name type="synonym">Anemone thalictroides</name>
    <dbReference type="NCBI Taxonomy" id="46969"/>
    <lineage>
        <taxon>Eukaryota</taxon>
        <taxon>Viridiplantae</taxon>
        <taxon>Streptophyta</taxon>
        <taxon>Embryophyta</taxon>
        <taxon>Tracheophyta</taxon>
        <taxon>Spermatophyta</taxon>
        <taxon>Magnoliopsida</taxon>
        <taxon>Ranunculales</taxon>
        <taxon>Ranunculaceae</taxon>
        <taxon>Thalictroideae</taxon>
        <taxon>Thalictrum</taxon>
    </lineage>
</organism>
<dbReference type="Proteomes" id="UP000554482">
    <property type="component" value="Unassembled WGS sequence"/>
</dbReference>
<dbReference type="AlphaFoldDB" id="A0A7J6VYE6"/>
<gene>
    <name evidence="2" type="ORF">FRX31_021051</name>
</gene>
<evidence type="ECO:0000256" key="1">
    <source>
        <dbReference type="SAM" id="MobiDB-lite"/>
    </source>
</evidence>
<feature type="compositionally biased region" description="Basic and acidic residues" evidence="1">
    <location>
        <begin position="47"/>
        <end position="56"/>
    </location>
</feature>
<dbReference type="EMBL" id="JABWDY010025561">
    <property type="protein sequence ID" value="KAF5189362.1"/>
    <property type="molecule type" value="Genomic_DNA"/>
</dbReference>
<evidence type="ECO:0000313" key="2">
    <source>
        <dbReference type="EMBL" id="KAF5189362.1"/>
    </source>
</evidence>
<evidence type="ECO:0000313" key="3">
    <source>
        <dbReference type="Proteomes" id="UP000554482"/>
    </source>
</evidence>
<feature type="region of interest" description="Disordered" evidence="1">
    <location>
        <begin position="1"/>
        <end position="67"/>
    </location>
</feature>
<keyword evidence="3" id="KW-1185">Reference proteome</keyword>
<name>A0A7J6VYE6_THATH</name>
<feature type="compositionally biased region" description="Polar residues" evidence="1">
    <location>
        <begin position="35"/>
        <end position="46"/>
    </location>
</feature>
<sequence>MTNWSGQRGEKPRMTSWSGQRGSKPGDLVGHGLKQKQSSATLGTDSSVHEAADKKGGARQQVKVPFEGVNRQQQQVATKCDHNRSWYRERGCRLEP</sequence>
<protein>
    <submittedName>
        <fullName evidence="2">Uncharacterized protein</fullName>
    </submittedName>
</protein>